<feature type="transmembrane region" description="Helical" evidence="6">
    <location>
        <begin position="253"/>
        <end position="278"/>
    </location>
</feature>
<organism evidence="7 8">
    <name type="scientific">Microbacterium ulmi</name>
    <dbReference type="NCBI Taxonomy" id="179095"/>
    <lineage>
        <taxon>Bacteria</taxon>
        <taxon>Bacillati</taxon>
        <taxon>Actinomycetota</taxon>
        <taxon>Actinomycetes</taxon>
        <taxon>Micrococcales</taxon>
        <taxon>Microbacteriaceae</taxon>
        <taxon>Microbacterium</taxon>
    </lineage>
</organism>
<evidence type="ECO:0000256" key="3">
    <source>
        <dbReference type="ARBA" id="ARBA00022692"/>
    </source>
</evidence>
<evidence type="ECO:0000256" key="6">
    <source>
        <dbReference type="SAM" id="Phobius"/>
    </source>
</evidence>
<keyword evidence="3 6" id="KW-0812">Transmembrane</keyword>
<evidence type="ECO:0000256" key="1">
    <source>
        <dbReference type="ARBA" id="ARBA00004141"/>
    </source>
</evidence>
<keyword evidence="4 6" id="KW-1133">Transmembrane helix</keyword>
<dbReference type="PANTHER" id="PTHR34857">
    <property type="entry name" value="SLL0384 PROTEIN"/>
    <property type="match status" value="1"/>
</dbReference>
<dbReference type="Proteomes" id="UP000543598">
    <property type="component" value="Unassembled WGS sequence"/>
</dbReference>
<sequence length="280" mass="30686">MIRLLQLAESLLSYQPGNGFLHRLNPLTKLFMLVAVIVSGVLLSSARVPFFCMLAVFAVLLLLALVGGVDLRDDFRQRWPFFLVITCLIIVGNLVFPPPFAGLEQREFFTLPPFLHITDLSLGFGIAKSFFVLSSLLGVVLLLRTTRLGDLTYSLTKVGVPHAIAQVIATSLRCIPMVADGLGIVYNAQRARGMEMDAGGPRARIAAWRTLMNPLFVVFLKWVDLMSVVYQARGMDFSFGGARTRLRATPFRAVDGVALVLGLGSLAVLVIATQIGWIHV</sequence>
<feature type="transmembrane region" description="Helical" evidence="6">
    <location>
        <begin position="81"/>
        <end position="100"/>
    </location>
</feature>
<keyword evidence="5 6" id="KW-0472">Membrane</keyword>
<evidence type="ECO:0000313" key="7">
    <source>
        <dbReference type="EMBL" id="NNH04258.1"/>
    </source>
</evidence>
<evidence type="ECO:0000313" key="8">
    <source>
        <dbReference type="Proteomes" id="UP000543598"/>
    </source>
</evidence>
<gene>
    <name evidence="7" type="ORF">HLA99_10400</name>
</gene>
<reference evidence="7 8" key="1">
    <citation type="submission" date="2020-05" db="EMBL/GenBank/DDBJ databases">
        <title>MicrobeNet Type strains.</title>
        <authorList>
            <person name="Nicholson A.C."/>
        </authorList>
    </citation>
    <scope>NUCLEOTIDE SEQUENCE [LARGE SCALE GENOMIC DNA]</scope>
    <source>
        <strain evidence="7 8">JCM 14282</strain>
    </source>
</reference>
<proteinExistence type="predicted"/>
<dbReference type="PANTHER" id="PTHR34857:SF2">
    <property type="entry name" value="SLL0384 PROTEIN"/>
    <property type="match status" value="1"/>
</dbReference>
<dbReference type="InterPro" id="IPR003339">
    <property type="entry name" value="ABC/ECF_trnsptr_transmembrane"/>
</dbReference>
<keyword evidence="8" id="KW-1185">Reference proteome</keyword>
<dbReference type="InterPro" id="IPR051611">
    <property type="entry name" value="ECF_transporter_component"/>
</dbReference>
<comment type="subcellular location">
    <subcellularLocation>
        <location evidence="1">Membrane</location>
        <topology evidence="1">Multi-pass membrane protein</topology>
    </subcellularLocation>
</comment>
<dbReference type="CDD" id="cd16914">
    <property type="entry name" value="EcfT"/>
    <property type="match status" value="1"/>
</dbReference>
<feature type="transmembrane region" description="Helical" evidence="6">
    <location>
        <begin position="48"/>
        <end position="69"/>
    </location>
</feature>
<evidence type="ECO:0000256" key="4">
    <source>
        <dbReference type="ARBA" id="ARBA00022989"/>
    </source>
</evidence>
<dbReference type="EMBL" id="JABEMB010000013">
    <property type="protein sequence ID" value="NNH04258.1"/>
    <property type="molecule type" value="Genomic_DNA"/>
</dbReference>
<dbReference type="AlphaFoldDB" id="A0A7Y2Q245"/>
<dbReference type="Pfam" id="PF02361">
    <property type="entry name" value="CbiQ"/>
    <property type="match status" value="1"/>
</dbReference>
<dbReference type="GO" id="GO:0005886">
    <property type="term" value="C:plasma membrane"/>
    <property type="evidence" value="ECO:0007669"/>
    <property type="project" value="UniProtKB-ARBA"/>
</dbReference>
<accession>A0A7Y2Q245</accession>
<feature type="transmembrane region" description="Helical" evidence="6">
    <location>
        <begin position="120"/>
        <end position="143"/>
    </location>
</feature>
<feature type="transmembrane region" description="Helical" evidence="6">
    <location>
        <begin position="20"/>
        <end position="42"/>
    </location>
</feature>
<evidence type="ECO:0000256" key="2">
    <source>
        <dbReference type="ARBA" id="ARBA00022475"/>
    </source>
</evidence>
<name>A0A7Y2Q245_9MICO</name>
<protein>
    <submittedName>
        <fullName evidence="7">Energy-coupling factor transporter transmembrane protein EcfT</fullName>
    </submittedName>
</protein>
<dbReference type="RefSeq" id="WP_167040471.1">
    <property type="nucleotide sequence ID" value="NZ_BAAANA010000003.1"/>
</dbReference>
<evidence type="ECO:0000256" key="5">
    <source>
        <dbReference type="ARBA" id="ARBA00023136"/>
    </source>
</evidence>
<comment type="caution">
    <text evidence="7">The sequence shown here is derived from an EMBL/GenBank/DDBJ whole genome shotgun (WGS) entry which is preliminary data.</text>
</comment>
<keyword evidence="2" id="KW-1003">Cell membrane</keyword>